<evidence type="ECO:0000313" key="2">
    <source>
        <dbReference type="Proteomes" id="UP000198734"/>
    </source>
</evidence>
<dbReference type="AlphaFoldDB" id="A0A1I5ZAW7"/>
<evidence type="ECO:0000313" key="1">
    <source>
        <dbReference type="EMBL" id="SFQ53565.1"/>
    </source>
</evidence>
<protein>
    <submittedName>
        <fullName evidence="1">Flagellar protein FliT</fullName>
    </submittedName>
</protein>
<keyword evidence="1" id="KW-0282">Flagellum</keyword>
<gene>
    <name evidence="1" type="ORF">SAMN05421670_2575</name>
</gene>
<name>A0A1I5ZAW7_9BACI</name>
<keyword evidence="1" id="KW-0969">Cilium</keyword>
<keyword evidence="2" id="KW-1185">Reference proteome</keyword>
<dbReference type="OrthoDB" id="2353131at2"/>
<dbReference type="EMBL" id="FOXU01000004">
    <property type="protein sequence ID" value="SFQ53565.1"/>
    <property type="molecule type" value="Genomic_DNA"/>
</dbReference>
<proteinExistence type="predicted"/>
<dbReference type="STRING" id="126156.SAMN05421670_2575"/>
<dbReference type="RefSeq" id="WP_093537291.1">
    <property type="nucleotide sequence ID" value="NZ_FOXU01000004.1"/>
</dbReference>
<dbReference type="Proteomes" id="UP000198734">
    <property type="component" value="Unassembled WGS sequence"/>
</dbReference>
<accession>A0A1I5ZAW7</accession>
<reference evidence="2" key="1">
    <citation type="submission" date="2016-10" db="EMBL/GenBank/DDBJ databases">
        <authorList>
            <person name="Varghese N."/>
            <person name="Submissions S."/>
        </authorList>
    </citation>
    <scope>NUCLEOTIDE SEQUENCE [LARGE SCALE GENOMIC DNA]</scope>
    <source>
        <strain evidence="2">DSM 11706</strain>
    </source>
</reference>
<keyword evidence="1" id="KW-0966">Cell projection</keyword>
<organism evidence="1 2">
    <name type="scientific">Psychrobacillus psychrotolerans</name>
    <dbReference type="NCBI Taxonomy" id="126156"/>
    <lineage>
        <taxon>Bacteria</taxon>
        <taxon>Bacillati</taxon>
        <taxon>Bacillota</taxon>
        <taxon>Bacilli</taxon>
        <taxon>Bacillales</taxon>
        <taxon>Bacillaceae</taxon>
        <taxon>Psychrobacillus</taxon>
    </lineage>
</organism>
<sequence>MIRESLISWRKATEMLIRILEVQDEEKRDSIIDKMDKLLEERETLKSAIQAPFTEEELAFGQELLPIEKLMTEKLELFTKEIRFDITDQQKKKVSLHAYMDPYANVFRDGTFYDKKK</sequence>